<comment type="caution">
    <text evidence="1">The sequence shown here is derived from an EMBL/GenBank/DDBJ whole genome shotgun (WGS) entry which is preliminary data.</text>
</comment>
<evidence type="ECO:0000313" key="1">
    <source>
        <dbReference type="EMBL" id="MBW4661541.1"/>
    </source>
</evidence>
<dbReference type="GO" id="GO:0004803">
    <property type="term" value="F:transposase activity"/>
    <property type="evidence" value="ECO:0007669"/>
    <property type="project" value="InterPro"/>
</dbReference>
<evidence type="ECO:0000313" key="2">
    <source>
        <dbReference type="Proteomes" id="UP000757435"/>
    </source>
</evidence>
<name>A0A951QF79_9CYAN</name>
<dbReference type="EMBL" id="JAHHHD010000039">
    <property type="protein sequence ID" value="MBW4661541.1"/>
    <property type="molecule type" value="Genomic_DNA"/>
</dbReference>
<dbReference type="AlphaFoldDB" id="A0A951QF79"/>
<organism evidence="1 2">
    <name type="scientific">Drouetiella hepatica Uher 2000/2452</name>
    <dbReference type="NCBI Taxonomy" id="904376"/>
    <lineage>
        <taxon>Bacteria</taxon>
        <taxon>Bacillati</taxon>
        <taxon>Cyanobacteriota</taxon>
        <taxon>Cyanophyceae</taxon>
        <taxon>Oculatellales</taxon>
        <taxon>Oculatellaceae</taxon>
        <taxon>Drouetiella</taxon>
    </lineage>
</organism>
<proteinExistence type="predicted"/>
<dbReference type="InterPro" id="IPR005063">
    <property type="entry name" value="Transposase_27"/>
</dbReference>
<accession>A0A951QF79</accession>
<evidence type="ECO:0008006" key="3">
    <source>
        <dbReference type="Google" id="ProtNLM"/>
    </source>
</evidence>
<reference evidence="1" key="2">
    <citation type="journal article" date="2022" name="Microbiol. Resour. Announc.">
        <title>Metagenome Sequencing to Explore Phylogenomics of Terrestrial Cyanobacteria.</title>
        <authorList>
            <person name="Ward R.D."/>
            <person name="Stajich J.E."/>
            <person name="Johansen J.R."/>
            <person name="Huntemann M."/>
            <person name="Clum A."/>
            <person name="Foster B."/>
            <person name="Foster B."/>
            <person name="Roux S."/>
            <person name="Palaniappan K."/>
            <person name="Varghese N."/>
            <person name="Mukherjee S."/>
            <person name="Reddy T.B.K."/>
            <person name="Daum C."/>
            <person name="Copeland A."/>
            <person name="Chen I.A."/>
            <person name="Ivanova N.N."/>
            <person name="Kyrpides N.C."/>
            <person name="Shapiro N."/>
            <person name="Eloe-Fadrosh E.A."/>
            <person name="Pietrasiak N."/>
        </authorList>
    </citation>
    <scope>NUCLEOTIDE SEQUENCE</scope>
    <source>
        <strain evidence="1">UHER 2000/2452</strain>
    </source>
</reference>
<dbReference type="Pfam" id="PF03400">
    <property type="entry name" value="DDE_Tnp_IS1"/>
    <property type="match status" value="1"/>
</dbReference>
<protein>
    <recommendedName>
        <fullName evidence="3">Transposase</fullName>
    </recommendedName>
</protein>
<dbReference type="Proteomes" id="UP000757435">
    <property type="component" value="Unassembled WGS sequence"/>
</dbReference>
<dbReference type="GO" id="GO:0003677">
    <property type="term" value="F:DNA binding"/>
    <property type="evidence" value="ECO:0007669"/>
    <property type="project" value="InterPro"/>
</dbReference>
<dbReference type="GO" id="GO:0006313">
    <property type="term" value="P:DNA transposition"/>
    <property type="evidence" value="ECO:0007669"/>
    <property type="project" value="InterPro"/>
</dbReference>
<gene>
    <name evidence="1" type="ORF">KME15_22960</name>
</gene>
<reference evidence="1" key="1">
    <citation type="submission" date="2021-05" db="EMBL/GenBank/DDBJ databases">
        <authorList>
            <person name="Pietrasiak N."/>
            <person name="Ward R."/>
            <person name="Stajich J.E."/>
            <person name="Kurbessoian T."/>
        </authorList>
    </citation>
    <scope>NUCLEOTIDE SEQUENCE</scope>
    <source>
        <strain evidence="1">UHER 2000/2452</strain>
    </source>
</reference>
<sequence length="42" mass="5012">MPKKQHRSVDQASRLTRYIEGFNCTLRQRVSRLVRKCLSFSD</sequence>